<protein>
    <submittedName>
        <fullName evidence="2">Uncharacterized protein</fullName>
    </submittedName>
</protein>
<dbReference type="EMBL" id="JABAIK010000017">
    <property type="protein sequence ID" value="NLS14217.1"/>
    <property type="molecule type" value="Genomic_DNA"/>
</dbReference>
<keyword evidence="3" id="KW-1185">Reference proteome</keyword>
<proteinExistence type="predicted"/>
<evidence type="ECO:0000313" key="3">
    <source>
        <dbReference type="Proteomes" id="UP000535589"/>
    </source>
</evidence>
<feature type="chain" id="PRO_5031197811" evidence="1">
    <location>
        <begin position="20"/>
        <end position="165"/>
    </location>
</feature>
<keyword evidence="1" id="KW-0732">Signal</keyword>
<reference evidence="2 3" key="1">
    <citation type="submission" date="2020-04" db="EMBL/GenBank/DDBJ databases">
        <title>Vibrio sp. SM6, a novel species isolated from seawater.</title>
        <authorList>
            <person name="Wang X."/>
        </authorList>
    </citation>
    <scope>NUCLEOTIDE SEQUENCE [LARGE SCALE GENOMIC DNA]</scope>
    <source>
        <strain evidence="2 3">SM6</strain>
    </source>
</reference>
<gene>
    <name evidence="2" type="ORF">HGP28_15125</name>
</gene>
<dbReference type="RefSeq" id="WP_168837311.1">
    <property type="nucleotide sequence ID" value="NZ_JABAIK010000017.1"/>
</dbReference>
<organism evidence="2 3">
    <name type="scientific">Vibrio agarilyticus</name>
    <dbReference type="NCBI Taxonomy" id="2726741"/>
    <lineage>
        <taxon>Bacteria</taxon>
        <taxon>Pseudomonadati</taxon>
        <taxon>Pseudomonadota</taxon>
        <taxon>Gammaproteobacteria</taxon>
        <taxon>Vibrionales</taxon>
        <taxon>Vibrionaceae</taxon>
        <taxon>Vibrio</taxon>
    </lineage>
</organism>
<comment type="caution">
    <text evidence="2">The sequence shown here is derived from an EMBL/GenBank/DDBJ whole genome shotgun (WGS) entry which is preliminary data.</text>
</comment>
<feature type="signal peptide" evidence="1">
    <location>
        <begin position="1"/>
        <end position="19"/>
    </location>
</feature>
<dbReference type="AlphaFoldDB" id="A0A7X8TSS0"/>
<evidence type="ECO:0000313" key="2">
    <source>
        <dbReference type="EMBL" id="NLS14217.1"/>
    </source>
</evidence>
<name>A0A7X8TSS0_9VIBR</name>
<dbReference type="Proteomes" id="UP000535589">
    <property type="component" value="Unassembled WGS sequence"/>
</dbReference>
<sequence length="165" mass="18860">MSKHYFLILLVTLSSWANACALHYGTNVAIIGTNEVQEVVRGIVKARKKHMLENQAKPKHFMKFSLENRLGYAYPNRLDFALLEPISRHYSQVVSAAKPRLTVLNELPSEQDLLLITELDILDALATGKLTWPQAKNKKLVTFRGPEEKVSDIEKWFSYIFDESV</sequence>
<evidence type="ECO:0000256" key="1">
    <source>
        <dbReference type="SAM" id="SignalP"/>
    </source>
</evidence>
<accession>A0A7X8TSS0</accession>